<evidence type="ECO:0000256" key="1">
    <source>
        <dbReference type="SAM" id="Phobius"/>
    </source>
</evidence>
<name>A0A1X7L474_9BURK</name>
<keyword evidence="1" id="KW-0812">Transmembrane</keyword>
<feature type="transmembrane region" description="Helical" evidence="1">
    <location>
        <begin position="6"/>
        <end position="25"/>
    </location>
</feature>
<keyword evidence="1" id="KW-0472">Membrane</keyword>
<evidence type="ECO:0000313" key="3">
    <source>
        <dbReference type="Proteomes" id="UP000193228"/>
    </source>
</evidence>
<protein>
    <submittedName>
        <fullName evidence="2">Uncharacterized protein</fullName>
    </submittedName>
</protein>
<sequence>MGSLGIAHWLIVLAIVALVFGRIIVPLRNNDSCM</sequence>
<gene>
    <name evidence="2" type="ORF">SAMN06265784_1057</name>
</gene>
<dbReference type="EMBL" id="FXAT01000005">
    <property type="protein sequence ID" value="SMG48661.1"/>
    <property type="molecule type" value="Genomic_DNA"/>
</dbReference>
<dbReference type="Proteomes" id="UP000193228">
    <property type="component" value="Unassembled WGS sequence"/>
</dbReference>
<organism evidence="2 3">
    <name type="scientific">Paraburkholderia susongensis</name>
    <dbReference type="NCBI Taxonomy" id="1515439"/>
    <lineage>
        <taxon>Bacteria</taxon>
        <taxon>Pseudomonadati</taxon>
        <taxon>Pseudomonadota</taxon>
        <taxon>Betaproteobacteria</taxon>
        <taxon>Burkholderiales</taxon>
        <taxon>Burkholderiaceae</taxon>
        <taxon>Paraburkholderia</taxon>
    </lineage>
</organism>
<evidence type="ECO:0000313" key="2">
    <source>
        <dbReference type="EMBL" id="SMG48661.1"/>
    </source>
</evidence>
<reference evidence="3" key="1">
    <citation type="submission" date="2017-04" db="EMBL/GenBank/DDBJ databases">
        <authorList>
            <person name="Varghese N."/>
            <person name="Submissions S."/>
        </authorList>
    </citation>
    <scope>NUCLEOTIDE SEQUENCE [LARGE SCALE GENOMIC DNA]</scope>
    <source>
        <strain evidence="3">LMG 29540</strain>
    </source>
</reference>
<dbReference type="AlphaFoldDB" id="A0A1X7L474"/>
<accession>A0A1X7L474</accession>
<keyword evidence="1" id="KW-1133">Transmembrane helix</keyword>
<proteinExistence type="predicted"/>
<keyword evidence="3" id="KW-1185">Reference proteome</keyword>